<protein>
    <recommendedName>
        <fullName evidence="3">Potassium transporter</fullName>
    </recommendedName>
</protein>
<evidence type="ECO:0000313" key="2">
    <source>
        <dbReference type="Proteomes" id="UP000826725"/>
    </source>
</evidence>
<dbReference type="RefSeq" id="WP_228855148.1">
    <property type="nucleotide sequence ID" value="NZ_AP024086.1"/>
</dbReference>
<dbReference type="AlphaFoldDB" id="A0A8D5JQU8"/>
<proteinExistence type="predicted"/>
<organism evidence="1 2">
    <name type="scientific">Desulfomarina profundi</name>
    <dbReference type="NCBI Taxonomy" id="2772557"/>
    <lineage>
        <taxon>Bacteria</taxon>
        <taxon>Pseudomonadati</taxon>
        <taxon>Thermodesulfobacteriota</taxon>
        <taxon>Desulfobulbia</taxon>
        <taxon>Desulfobulbales</taxon>
        <taxon>Desulfobulbaceae</taxon>
        <taxon>Desulfomarina</taxon>
    </lineage>
</organism>
<sequence>MKKIWILGGGRFGRLALKHTARHLPRAEITVIDKSEKLEKFSGVEAVRGDGVSWLVQHLSRDSDVDLIIPAIPVHVVAGWLKLVATRKYKVSSATVPESFVAELPNVMVGGDSTVYVSHADFLCPDNCGEPEKFCTVTGKPRSEDMFSLLESAGALVIRSHQLYPGVGGIYPKDLWVLYDRIAGLPAEPILVATACRCHGVVDGLLFIPRT</sequence>
<evidence type="ECO:0008006" key="3">
    <source>
        <dbReference type="Google" id="ProtNLM"/>
    </source>
</evidence>
<dbReference type="KEGG" id="dbk:DGMP_35330"/>
<name>A0A8D5JQU8_9BACT</name>
<dbReference type="EMBL" id="AP024086">
    <property type="protein sequence ID" value="BCL62840.1"/>
    <property type="molecule type" value="Genomic_DNA"/>
</dbReference>
<accession>A0A8D5JQU8</accession>
<evidence type="ECO:0000313" key="1">
    <source>
        <dbReference type="EMBL" id="BCL62840.1"/>
    </source>
</evidence>
<keyword evidence="2" id="KW-1185">Reference proteome</keyword>
<gene>
    <name evidence="1" type="ORF">DGMP_35330</name>
</gene>
<dbReference type="Proteomes" id="UP000826725">
    <property type="component" value="Chromosome"/>
</dbReference>
<reference evidence="1" key="1">
    <citation type="submission" date="2020-09" db="EMBL/GenBank/DDBJ databases">
        <title>Desulfogranum mesoprofundum gen. nov., sp. nov., a novel mesophilic, sulfate-reducing chemolithoautotroph isolated from a deep-sea hydrothermal vent chimney in the Suiyo Seamount.</title>
        <authorList>
            <person name="Hashimoto Y."/>
            <person name="Nakagawa S."/>
        </authorList>
    </citation>
    <scope>NUCLEOTIDE SEQUENCE</scope>
    <source>
        <strain evidence="1">KT2</strain>
    </source>
</reference>